<reference evidence="12" key="1">
    <citation type="journal article" date="2021" name="Environ. Microbiol.">
        <title>Genomic characterization of three novel Desulfobacterota classes expand the metabolic and phylogenetic diversity of the phylum.</title>
        <authorList>
            <person name="Murphy C.L."/>
            <person name="Biggerstaff J."/>
            <person name="Eichhorn A."/>
            <person name="Ewing E."/>
            <person name="Shahan R."/>
            <person name="Soriano D."/>
            <person name="Stewart S."/>
            <person name="VanMol K."/>
            <person name="Walker R."/>
            <person name="Walters P."/>
            <person name="Elshahed M.S."/>
            <person name="Youssef N.H."/>
        </authorList>
    </citation>
    <scope>NUCLEOTIDE SEQUENCE</scope>
    <source>
        <strain evidence="12">Zod_Metabat.24</strain>
    </source>
</reference>
<evidence type="ECO:0000256" key="5">
    <source>
        <dbReference type="ARBA" id="ARBA00022755"/>
    </source>
</evidence>
<dbReference type="AlphaFoldDB" id="A0A9D8KDW6"/>
<evidence type="ECO:0000256" key="8">
    <source>
        <dbReference type="ARBA" id="ARBA00050488"/>
    </source>
</evidence>
<dbReference type="Pfam" id="PF01808">
    <property type="entry name" value="AICARFT_IMPCHas"/>
    <property type="match status" value="1"/>
</dbReference>
<keyword evidence="4 10" id="KW-0808">Transferase</keyword>
<dbReference type="NCBIfam" id="TIGR00355">
    <property type="entry name" value="purH"/>
    <property type="match status" value="1"/>
</dbReference>
<dbReference type="Pfam" id="PF02142">
    <property type="entry name" value="MGS"/>
    <property type="match status" value="1"/>
</dbReference>
<dbReference type="NCBIfam" id="NF002049">
    <property type="entry name" value="PRK00881.1"/>
    <property type="match status" value="1"/>
</dbReference>
<reference evidence="12" key="2">
    <citation type="submission" date="2021-01" db="EMBL/GenBank/DDBJ databases">
        <authorList>
            <person name="Hahn C.R."/>
            <person name="Youssef N.H."/>
            <person name="Elshahed M."/>
        </authorList>
    </citation>
    <scope>NUCLEOTIDE SEQUENCE</scope>
    <source>
        <strain evidence="12">Zod_Metabat.24</strain>
    </source>
</reference>
<accession>A0A9D8KDW6</accession>
<evidence type="ECO:0000256" key="7">
    <source>
        <dbReference type="ARBA" id="ARBA00023268"/>
    </source>
</evidence>
<evidence type="ECO:0000256" key="2">
    <source>
        <dbReference type="ARBA" id="ARBA00004954"/>
    </source>
</evidence>
<keyword evidence="5 10" id="KW-0658">Purine biosynthesis</keyword>
<dbReference type="GO" id="GO:0006189">
    <property type="term" value="P:'de novo' IMP biosynthetic process"/>
    <property type="evidence" value="ECO:0007669"/>
    <property type="project" value="UniProtKB-UniRule"/>
</dbReference>
<dbReference type="GO" id="GO:0004643">
    <property type="term" value="F:phosphoribosylaminoimidazolecarboxamide formyltransferase activity"/>
    <property type="evidence" value="ECO:0007669"/>
    <property type="project" value="UniProtKB-UniRule"/>
</dbReference>
<evidence type="ECO:0000313" key="12">
    <source>
        <dbReference type="EMBL" id="MBN1571796.1"/>
    </source>
</evidence>
<dbReference type="InterPro" id="IPR024051">
    <property type="entry name" value="AICAR_Tfase_dup_dom_sf"/>
</dbReference>
<dbReference type="GO" id="GO:0005829">
    <property type="term" value="C:cytosol"/>
    <property type="evidence" value="ECO:0007669"/>
    <property type="project" value="TreeGrafter"/>
</dbReference>
<evidence type="ECO:0000313" key="13">
    <source>
        <dbReference type="Proteomes" id="UP000809273"/>
    </source>
</evidence>
<dbReference type="PROSITE" id="PS51855">
    <property type="entry name" value="MGS"/>
    <property type="match status" value="1"/>
</dbReference>
<dbReference type="Proteomes" id="UP000809273">
    <property type="component" value="Unassembled WGS sequence"/>
</dbReference>
<dbReference type="InterPro" id="IPR011607">
    <property type="entry name" value="MGS-like_dom"/>
</dbReference>
<dbReference type="SMART" id="SM00798">
    <property type="entry name" value="AICARFT_IMPCHas"/>
    <property type="match status" value="1"/>
</dbReference>
<dbReference type="FunFam" id="3.40.140.20:FF:000001">
    <property type="entry name" value="Bifunctional purine biosynthesis protein PurH"/>
    <property type="match status" value="1"/>
</dbReference>
<comment type="similarity">
    <text evidence="3 10">Belongs to the PurH family.</text>
</comment>
<evidence type="ECO:0000256" key="10">
    <source>
        <dbReference type="HAMAP-Rule" id="MF_00139"/>
    </source>
</evidence>
<dbReference type="CDD" id="cd01421">
    <property type="entry name" value="IMPCH"/>
    <property type="match status" value="1"/>
</dbReference>
<evidence type="ECO:0000259" key="11">
    <source>
        <dbReference type="PROSITE" id="PS51855"/>
    </source>
</evidence>
<evidence type="ECO:0000256" key="3">
    <source>
        <dbReference type="ARBA" id="ARBA00007667"/>
    </source>
</evidence>
<gene>
    <name evidence="10 12" type="primary">purH</name>
    <name evidence="12" type="ORF">JW984_01230</name>
</gene>
<comment type="pathway">
    <text evidence="1 10">Purine metabolism; IMP biosynthesis via de novo pathway; IMP from 5-formamido-1-(5-phospho-D-ribosyl)imidazole-4-carboxamide: step 1/1.</text>
</comment>
<proteinExistence type="inferred from homology"/>
<dbReference type="Gene3D" id="3.40.140.20">
    <property type="match status" value="2"/>
</dbReference>
<dbReference type="Gene3D" id="3.40.50.1380">
    <property type="entry name" value="Methylglyoxal synthase-like domain"/>
    <property type="match status" value="1"/>
</dbReference>
<dbReference type="GO" id="GO:0003937">
    <property type="term" value="F:IMP cyclohydrolase activity"/>
    <property type="evidence" value="ECO:0007669"/>
    <property type="project" value="UniProtKB-UniRule"/>
</dbReference>
<sequence length="524" mass="57153">MAKIKTALISVSDKSGLLGFARKLASMGVKFISTGGTGKLLSEGGLDVTDISKYTGFPEMMDGRLKTLHPKVHGGLLAIRDNDEHMEKVREHDMTLIDMVVVNLYQFEKTVANPDVKIADAIENIDIGGPTMIRAAAKNYKYVTVIEDPADYDGIIAEMEKNDGAVSEATNFDLAKKVFVRTAAYDGAISNYLTSLNENNERVRFPESLTLQFRKVQPLRYGENPHQQATFYRDNETYPATIPSAEVLQGKELSYNNIMDTDAAMDVVREFDDTAAVIIKHANPCGVAVGGQKLVETYRKARETDPISAFGGIVAFNREVDQETAEVLVETFLEVIVAPGFSKEARDILASKQNMRLIVAPAGKVGDEASFNLRRVHGGILVQDWDTIDMGVRGAKVATKRAPTEDEWAALELAWRVTKHVKSNAIVFARIDNKVGQLVGVGAGQMSRVDSVKIARMKAQLPTEGCVMGSDAFFPQPDGIEAAAEAGITAVVQPGGSIKDDEAVKAADKNNIAMVFTGKRHFRH</sequence>
<evidence type="ECO:0000256" key="6">
    <source>
        <dbReference type="ARBA" id="ARBA00022801"/>
    </source>
</evidence>
<dbReference type="HAMAP" id="MF_00139">
    <property type="entry name" value="PurH"/>
    <property type="match status" value="1"/>
</dbReference>
<dbReference type="SUPFAM" id="SSF53927">
    <property type="entry name" value="Cytidine deaminase-like"/>
    <property type="match status" value="1"/>
</dbReference>
<dbReference type="EC" id="3.5.4.10" evidence="10"/>
<evidence type="ECO:0000256" key="9">
    <source>
        <dbReference type="ARBA" id="ARBA00050687"/>
    </source>
</evidence>
<dbReference type="InterPro" id="IPR036914">
    <property type="entry name" value="MGS-like_dom_sf"/>
</dbReference>
<comment type="caution">
    <text evidence="12">The sequence shown here is derived from an EMBL/GenBank/DDBJ whole genome shotgun (WGS) entry which is preliminary data.</text>
</comment>
<comment type="domain">
    <text evidence="10">The IMP cyclohydrolase activity resides in the N-terminal region.</text>
</comment>
<comment type="catalytic activity">
    <reaction evidence="9 10">
        <text>IMP + H2O = 5-formamido-1-(5-phospho-D-ribosyl)imidazole-4-carboxamide</text>
        <dbReference type="Rhea" id="RHEA:18445"/>
        <dbReference type="ChEBI" id="CHEBI:15377"/>
        <dbReference type="ChEBI" id="CHEBI:58053"/>
        <dbReference type="ChEBI" id="CHEBI:58467"/>
        <dbReference type="EC" id="3.5.4.10"/>
    </reaction>
</comment>
<evidence type="ECO:0000256" key="4">
    <source>
        <dbReference type="ARBA" id="ARBA00022679"/>
    </source>
</evidence>
<dbReference type="EMBL" id="JAFGIX010000006">
    <property type="protein sequence ID" value="MBN1571796.1"/>
    <property type="molecule type" value="Genomic_DNA"/>
</dbReference>
<evidence type="ECO:0000256" key="1">
    <source>
        <dbReference type="ARBA" id="ARBA00004844"/>
    </source>
</evidence>
<dbReference type="PANTHER" id="PTHR11692">
    <property type="entry name" value="BIFUNCTIONAL PURINE BIOSYNTHESIS PROTEIN PURH"/>
    <property type="match status" value="1"/>
</dbReference>
<dbReference type="InterPro" id="IPR016193">
    <property type="entry name" value="Cytidine_deaminase-like"/>
</dbReference>
<dbReference type="EC" id="2.1.2.3" evidence="10"/>
<name>A0A9D8KDW6_9DELT</name>
<comment type="catalytic activity">
    <reaction evidence="8 10">
        <text>(6R)-10-formyltetrahydrofolate + 5-amino-1-(5-phospho-beta-D-ribosyl)imidazole-4-carboxamide = 5-formamido-1-(5-phospho-D-ribosyl)imidazole-4-carboxamide + (6S)-5,6,7,8-tetrahydrofolate</text>
        <dbReference type="Rhea" id="RHEA:22192"/>
        <dbReference type="ChEBI" id="CHEBI:57453"/>
        <dbReference type="ChEBI" id="CHEBI:58467"/>
        <dbReference type="ChEBI" id="CHEBI:58475"/>
        <dbReference type="ChEBI" id="CHEBI:195366"/>
        <dbReference type="EC" id="2.1.2.3"/>
    </reaction>
</comment>
<comment type="pathway">
    <text evidence="2 10">Purine metabolism; IMP biosynthesis via de novo pathway; 5-formamido-1-(5-phospho-D-ribosyl)imidazole-4-carboxamide from 5-amino-1-(5-phospho-D-ribosyl)imidazole-4-carboxamide (10-formyl THF route): step 1/1.</text>
</comment>
<dbReference type="PIRSF" id="PIRSF000414">
    <property type="entry name" value="AICARFT_IMPCHas"/>
    <property type="match status" value="1"/>
</dbReference>
<organism evidence="12 13">
    <name type="scientific">Candidatus Zymogenus saltonus</name>
    <dbReference type="NCBI Taxonomy" id="2844893"/>
    <lineage>
        <taxon>Bacteria</taxon>
        <taxon>Deltaproteobacteria</taxon>
        <taxon>Candidatus Zymogenia</taxon>
        <taxon>Candidatus Zymogeniales</taxon>
        <taxon>Candidatus Zymogenaceae</taxon>
        <taxon>Candidatus Zymogenus</taxon>
    </lineage>
</organism>
<dbReference type="SUPFAM" id="SSF52335">
    <property type="entry name" value="Methylglyoxal synthase-like"/>
    <property type="match status" value="1"/>
</dbReference>
<keyword evidence="7 10" id="KW-0511">Multifunctional enzyme</keyword>
<dbReference type="FunFam" id="3.40.140.20:FF:000002">
    <property type="entry name" value="Bifunctional purine biosynthesis protein PurH"/>
    <property type="match status" value="1"/>
</dbReference>
<dbReference type="InterPro" id="IPR002695">
    <property type="entry name" value="PurH-like"/>
</dbReference>
<protein>
    <recommendedName>
        <fullName evidence="10">Bifunctional purine biosynthesis protein PurH</fullName>
    </recommendedName>
    <domain>
        <recommendedName>
            <fullName evidence="10">Phosphoribosylaminoimidazolecarboxamide formyltransferase</fullName>
            <ecNumber evidence="10">2.1.2.3</ecNumber>
        </recommendedName>
        <alternativeName>
            <fullName evidence="10">AICAR transformylase</fullName>
        </alternativeName>
    </domain>
    <domain>
        <recommendedName>
            <fullName evidence="10">IMP cyclohydrolase</fullName>
            <ecNumber evidence="10">3.5.4.10</ecNumber>
        </recommendedName>
        <alternativeName>
            <fullName evidence="10">ATIC</fullName>
        </alternativeName>
        <alternativeName>
            <fullName evidence="10">IMP synthase</fullName>
        </alternativeName>
        <alternativeName>
            <fullName evidence="10">Inosinicase</fullName>
        </alternativeName>
    </domain>
</protein>
<feature type="domain" description="MGS-like" evidence="11">
    <location>
        <begin position="1"/>
        <end position="147"/>
    </location>
</feature>
<dbReference type="SMART" id="SM00851">
    <property type="entry name" value="MGS"/>
    <property type="match status" value="1"/>
</dbReference>
<dbReference type="FunFam" id="3.40.50.1380:FF:000001">
    <property type="entry name" value="Bifunctional purine biosynthesis protein PurH"/>
    <property type="match status" value="1"/>
</dbReference>
<dbReference type="PANTHER" id="PTHR11692:SF0">
    <property type="entry name" value="BIFUNCTIONAL PURINE BIOSYNTHESIS PROTEIN ATIC"/>
    <property type="match status" value="1"/>
</dbReference>
<keyword evidence="6 10" id="KW-0378">Hydrolase</keyword>